<dbReference type="RefSeq" id="WP_380114706.1">
    <property type="nucleotide sequence ID" value="NZ_JBHSIU010000011.1"/>
</dbReference>
<dbReference type="Proteomes" id="UP001595912">
    <property type="component" value="Unassembled WGS sequence"/>
</dbReference>
<comment type="caution">
    <text evidence="1">The sequence shown here is derived from an EMBL/GenBank/DDBJ whole genome shotgun (WGS) entry which is preliminary data.</text>
</comment>
<evidence type="ECO:0000313" key="1">
    <source>
        <dbReference type="EMBL" id="MFC4998458.1"/>
    </source>
</evidence>
<accession>A0ABV9VT63</accession>
<gene>
    <name evidence="1" type="ORF">ACFPIJ_11495</name>
</gene>
<dbReference type="EMBL" id="JBHSIU010000011">
    <property type="protein sequence ID" value="MFC4998458.1"/>
    <property type="molecule type" value="Genomic_DNA"/>
</dbReference>
<name>A0ABV9VT63_9ACTN</name>
<sequence>MGVDGPGLFSDDTALDVRDAYREALEDGATDAAAEASVLAAFSDSLADDDEGVVVWLALAYSQSKLGRLSDMTRQRALAVLDAGADLARWSETGPRGVEQRAAALEKVRAQLTGPQPKRRKVRRPARAVTGLPVGQVLGHRARSGRLYLMRVADLFDTRDGLYPVLRFLDYAEPDTPASAELDDIDDLAIGAWLIPPVELVIMDRNQGHGLAVIGSLTIAREGQQLANWTACDWSDLTQHLDQRDRDRYGAQH</sequence>
<reference evidence="2" key="1">
    <citation type="journal article" date="2019" name="Int. J. Syst. Evol. Microbiol.">
        <title>The Global Catalogue of Microorganisms (GCM) 10K type strain sequencing project: providing services to taxonomists for standard genome sequencing and annotation.</title>
        <authorList>
            <consortium name="The Broad Institute Genomics Platform"/>
            <consortium name="The Broad Institute Genome Sequencing Center for Infectious Disease"/>
            <person name="Wu L."/>
            <person name="Ma J."/>
        </authorList>
    </citation>
    <scope>NUCLEOTIDE SEQUENCE [LARGE SCALE GENOMIC DNA]</scope>
    <source>
        <strain evidence="2">CGMCC 4.7152</strain>
    </source>
</reference>
<proteinExistence type="predicted"/>
<organism evidence="1 2">
    <name type="scientific">Dactylosporangium cerinum</name>
    <dbReference type="NCBI Taxonomy" id="1434730"/>
    <lineage>
        <taxon>Bacteria</taxon>
        <taxon>Bacillati</taxon>
        <taxon>Actinomycetota</taxon>
        <taxon>Actinomycetes</taxon>
        <taxon>Micromonosporales</taxon>
        <taxon>Micromonosporaceae</taxon>
        <taxon>Dactylosporangium</taxon>
    </lineage>
</organism>
<keyword evidence="2" id="KW-1185">Reference proteome</keyword>
<evidence type="ECO:0008006" key="3">
    <source>
        <dbReference type="Google" id="ProtNLM"/>
    </source>
</evidence>
<evidence type="ECO:0000313" key="2">
    <source>
        <dbReference type="Proteomes" id="UP001595912"/>
    </source>
</evidence>
<protein>
    <recommendedName>
        <fullName evidence="3">Immunity protein 35 domain-containing protein</fullName>
    </recommendedName>
</protein>